<organism evidence="11 12">
    <name type="scientific">Wickerhamomyces anomalus (strain ATCC 58044 / CBS 1984 / NCYC 433 / NRRL Y-366-8)</name>
    <name type="common">Yeast</name>
    <name type="synonym">Hansenula anomala</name>
    <dbReference type="NCBI Taxonomy" id="683960"/>
    <lineage>
        <taxon>Eukaryota</taxon>
        <taxon>Fungi</taxon>
        <taxon>Dikarya</taxon>
        <taxon>Ascomycota</taxon>
        <taxon>Saccharomycotina</taxon>
        <taxon>Saccharomycetes</taxon>
        <taxon>Phaffomycetales</taxon>
        <taxon>Wickerhamomycetaceae</taxon>
        <taxon>Wickerhamomyces</taxon>
    </lineage>
</organism>
<evidence type="ECO:0000256" key="9">
    <source>
        <dbReference type="SAM" id="MobiDB-lite"/>
    </source>
</evidence>
<dbReference type="PANTHER" id="PTHR31465:SF9">
    <property type="entry name" value="SPHINGOID LONG-CHAIN BASE TRANSPORTER RSB1"/>
    <property type="match status" value="1"/>
</dbReference>
<dbReference type="AlphaFoldDB" id="A0A1E3PAL2"/>
<evidence type="ECO:0000256" key="5">
    <source>
        <dbReference type="ARBA" id="ARBA00023055"/>
    </source>
</evidence>
<name>A0A1E3PAL2_WICAA</name>
<gene>
    <name evidence="11" type="ORF">WICANDRAFT_59992</name>
</gene>
<evidence type="ECO:0000256" key="8">
    <source>
        <dbReference type="ARBA" id="ARBA00041117"/>
    </source>
</evidence>
<keyword evidence="12" id="KW-1185">Reference proteome</keyword>
<keyword evidence="5" id="KW-0445">Lipid transport</keyword>
<evidence type="ECO:0000256" key="6">
    <source>
        <dbReference type="ARBA" id="ARBA00023136"/>
    </source>
</evidence>
<comment type="similarity">
    <text evidence="2">Belongs to the lipid-translocating exporter (LTE) (TC 9.A.26.1) family.</text>
</comment>
<feature type="transmembrane region" description="Helical" evidence="10">
    <location>
        <begin position="324"/>
        <end position="344"/>
    </location>
</feature>
<dbReference type="GO" id="GO:0006869">
    <property type="term" value="P:lipid transport"/>
    <property type="evidence" value="ECO:0007669"/>
    <property type="project" value="UniProtKB-KW"/>
</dbReference>
<feature type="transmembrane region" description="Helical" evidence="10">
    <location>
        <begin position="121"/>
        <end position="140"/>
    </location>
</feature>
<keyword evidence="4 10" id="KW-1133">Transmembrane helix</keyword>
<dbReference type="GO" id="GO:0005886">
    <property type="term" value="C:plasma membrane"/>
    <property type="evidence" value="ECO:0007669"/>
    <property type="project" value="UniProtKB-SubCell"/>
</dbReference>
<evidence type="ECO:0000256" key="4">
    <source>
        <dbReference type="ARBA" id="ARBA00022989"/>
    </source>
</evidence>
<comment type="subcellular location">
    <subcellularLocation>
        <location evidence="1">Cell membrane</location>
        <topology evidence="1">Multi-pass membrane protein</topology>
    </subcellularLocation>
</comment>
<protein>
    <recommendedName>
        <fullName evidence="8">Sphingoid long-chain base transporter RSB1</fullName>
    </recommendedName>
</protein>
<feature type="transmembrane region" description="Helical" evidence="10">
    <location>
        <begin position="96"/>
        <end position="114"/>
    </location>
</feature>
<evidence type="ECO:0000256" key="7">
    <source>
        <dbReference type="ARBA" id="ARBA00037472"/>
    </source>
</evidence>
<dbReference type="GO" id="GO:0000324">
    <property type="term" value="C:fungal-type vacuole"/>
    <property type="evidence" value="ECO:0007669"/>
    <property type="project" value="TreeGrafter"/>
</dbReference>
<dbReference type="OrthoDB" id="3358017at2759"/>
<dbReference type="PANTHER" id="PTHR31465">
    <property type="entry name" value="PROTEIN RTA1-RELATED"/>
    <property type="match status" value="1"/>
</dbReference>
<evidence type="ECO:0000313" key="12">
    <source>
        <dbReference type="Proteomes" id="UP000094112"/>
    </source>
</evidence>
<dbReference type="RefSeq" id="XP_019041124.1">
    <property type="nucleotide sequence ID" value="XM_019182914.1"/>
</dbReference>
<feature type="transmembrane region" description="Helical" evidence="10">
    <location>
        <begin position="152"/>
        <end position="176"/>
    </location>
</feature>
<keyword evidence="5" id="KW-0813">Transport</keyword>
<evidence type="ECO:0000256" key="2">
    <source>
        <dbReference type="ARBA" id="ARBA00009969"/>
    </source>
</evidence>
<dbReference type="STRING" id="683960.A0A1E3PAL2"/>
<dbReference type="Pfam" id="PF04479">
    <property type="entry name" value="RTA1"/>
    <property type="match status" value="1"/>
</dbReference>
<proteinExistence type="inferred from homology"/>
<feature type="region of interest" description="Disordered" evidence="9">
    <location>
        <begin position="370"/>
        <end position="397"/>
    </location>
</feature>
<evidence type="ECO:0000313" key="11">
    <source>
        <dbReference type="EMBL" id="ODQ61917.1"/>
    </source>
</evidence>
<evidence type="ECO:0000256" key="1">
    <source>
        <dbReference type="ARBA" id="ARBA00004651"/>
    </source>
</evidence>
<accession>A0A1E3PAL2</accession>
<feature type="transmembrane region" description="Helical" evidence="10">
    <location>
        <begin position="232"/>
        <end position="256"/>
    </location>
</feature>
<dbReference type="Proteomes" id="UP000094112">
    <property type="component" value="Unassembled WGS sequence"/>
</dbReference>
<feature type="transmembrane region" description="Helical" evidence="10">
    <location>
        <begin position="288"/>
        <end position="309"/>
    </location>
</feature>
<dbReference type="GeneID" id="30200160"/>
<evidence type="ECO:0000256" key="10">
    <source>
        <dbReference type="SAM" id="Phobius"/>
    </source>
</evidence>
<feature type="transmembrane region" description="Helical" evidence="10">
    <location>
        <begin position="197"/>
        <end position="220"/>
    </location>
</feature>
<dbReference type="InterPro" id="IPR007568">
    <property type="entry name" value="RTA1"/>
</dbReference>
<keyword evidence="3 10" id="KW-0812">Transmembrane</keyword>
<sequence>MSSTSNYQPLITSLASRISSVSQALITQSTATSLQQEYAKLQASHLSASNQQLLQTATATDVVSSASQAIAQASETLLQIKKSNNQYEGVIPSFEGNLIFLVVFALAMILHTGIGFWYKQWWVMVSFFCGCGLELAGFLTRTLSHNDYDVEDYFLCQIITLTIAPAFIMGGVYILLGKFIMIYGAQFALMRPMAYSYIFMVCDFISLVIQAAGGAMAASAENLEDNQMGTHIMVAGLAFQVFSMSAYVILFLHYFYKINFFNKSGYRALSIDFNPAYKHLRSRKIFKMFPYVVFICVVLIYIRCIYRVIELAQGWSGYLITHELYLFFLDALMIALTAFLLIVFHPGFVFDGRNTHVQVARRSKNTVPEEGVPLEEFKQDGDFGDAEESGSSRRDVI</sequence>
<keyword evidence="6 10" id="KW-0472">Membrane</keyword>
<evidence type="ECO:0000256" key="3">
    <source>
        <dbReference type="ARBA" id="ARBA00022692"/>
    </source>
</evidence>
<comment type="function">
    <text evidence="7">Catalyzes the ATP-dependent translocation of sphingoid long-chain bases (LCBs) from the cytoplasmic site toward the extracytoplasmic side of the membrane (flip-flop). Involved in the establishment of the functional lipid asymmetry of the plasma membrane. Regulates intracellular levels of LCBs, sphingolipid precursors that are growth inhibitory at increased levels.</text>
</comment>
<reference evidence="11 12" key="1">
    <citation type="journal article" date="2016" name="Proc. Natl. Acad. Sci. U.S.A.">
        <title>Comparative genomics of biotechnologically important yeasts.</title>
        <authorList>
            <person name="Riley R."/>
            <person name="Haridas S."/>
            <person name="Wolfe K.H."/>
            <person name="Lopes M.R."/>
            <person name="Hittinger C.T."/>
            <person name="Goeker M."/>
            <person name="Salamov A.A."/>
            <person name="Wisecaver J.H."/>
            <person name="Long T.M."/>
            <person name="Calvey C.H."/>
            <person name="Aerts A.L."/>
            <person name="Barry K.W."/>
            <person name="Choi C."/>
            <person name="Clum A."/>
            <person name="Coughlan A.Y."/>
            <person name="Deshpande S."/>
            <person name="Douglass A.P."/>
            <person name="Hanson S.J."/>
            <person name="Klenk H.-P."/>
            <person name="LaButti K.M."/>
            <person name="Lapidus A."/>
            <person name="Lindquist E.A."/>
            <person name="Lipzen A.M."/>
            <person name="Meier-Kolthoff J.P."/>
            <person name="Ohm R.A."/>
            <person name="Otillar R.P."/>
            <person name="Pangilinan J.L."/>
            <person name="Peng Y."/>
            <person name="Rokas A."/>
            <person name="Rosa C.A."/>
            <person name="Scheuner C."/>
            <person name="Sibirny A.A."/>
            <person name="Slot J.C."/>
            <person name="Stielow J.B."/>
            <person name="Sun H."/>
            <person name="Kurtzman C.P."/>
            <person name="Blackwell M."/>
            <person name="Grigoriev I.V."/>
            <person name="Jeffries T.W."/>
        </authorList>
    </citation>
    <scope>NUCLEOTIDE SEQUENCE [LARGE SCALE GENOMIC DNA]</scope>
    <source>
        <strain evidence="12">ATCC 58044 / CBS 1984 / NCYC 433 / NRRL Y-366-8</strain>
    </source>
</reference>
<dbReference type="EMBL" id="KV454208">
    <property type="protein sequence ID" value="ODQ61917.1"/>
    <property type="molecule type" value="Genomic_DNA"/>
</dbReference>